<feature type="compositionally biased region" description="Acidic residues" evidence="1">
    <location>
        <begin position="621"/>
        <end position="637"/>
    </location>
</feature>
<evidence type="ECO:0000256" key="1">
    <source>
        <dbReference type="SAM" id="MobiDB-lite"/>
    </source>
</evidence>
<feature type="signal peptide" evidence="2">
    <location>
        <begin position="1"/>
        <end position="28"/>
    </location>
</feature>
<comment type="caution">
    <text evidence="3">The sequence shown here is derived from an EMBL/GenBank/DDBJ whole genome shotgun (WGS) entry which is preliminary data.</text>
</comment>
<dbReference type="PANTHER" id="PTHR43649">
    <property type="entry name" value="ARABINOSE-BINDING PROTEIN-RELATED"/>
    <property type="match status" value="1"/>
</dbReference>
<reference evidence="3" key="1">
    <citation type="submission" date="2020-10" db="EMBL/GenBank/DDBJ databases">
        <authorList>
            <person name="Gilroy R."/>
        </authorList>
    </citation>
    <scope>NUCLEOTIDE SEQUENCE</scope>
    <source>
        <strain evidence="3">CHK190-19873</strain>
    </source>
</reference>
<proteinExistence type="predicted"/>
<dbReference type="Proteomes" id="UP000823935">
    <property type="component" value="Unassembled WGS sequence"/>
</dbReference>
<dbReference type="Gene3D" id="3.40.190.10">
    <property type="entry name" value="Periplasmic binding protein-like II"/>
    <property type="match status" value="2"/>
</dbReference>
<protein>
    <submittedName>
        <fullName evidence="3">Extracellular solute-binding protein</fullName>
    </submittedName>
</protein>
<dbReference type="InterPro" id="IPR050490">
    <property type="entry name" value="Bact_solute-bd_prot1"/>
</dbReference>
<gene>
    <name evidence="3" type="ORF">IAB44_11750</name>
</gene>
<accession>A0A9D1EUJ2</accession>
<dbReference type="SUPFAM" id="SSF53850">
    <property type="entry name" value="Periplasmic binding protein-like II"/>
    <property type="match status" value="1"/>
</dbReference>
<evidence type="ECO:0000313" key="3">
    <source>
        <dbReference type="EMBL" id="HIS32198.1"/>
    </source>
</evidence>
<dbReference type="PANTHER" id="PTHR43649:SF12">
    <property type="entry name" value="DIACETYLCHITOBIOSE BINDING PROTEIN DASA"/>
    <property type="match status" value="1"/>
</dbReference>
<keyword evidence="2" id="KW-0732">Signal</keyword>
<evidence type="ECO:0000313" key="4">
    <source>
        <dbReference type="Proteomes" id="UP000823935"/>
    </source>
</evidence>
<evidence type="ECO:0000256" key="2">
    <source>
        <dbReference type="SAM" id="SignalP"/>
    </source>
</evidence>
<feature type="chain" id="PRO_5038361768" evidence="2">
    <location>
        <begin position="29"/>
        <end position="637"/>
    </location>
</feature>
<reference evidence="3" key="2">
    <citation type="journal article" date="2021" name="PeerJ">
        <title>Extensive microbial diversity within the chicken gut microbiome revealed by metagenomics and culture.</title>
        <authorList>
            <person name="Gilroy R."/>
            <person name="Ravi A."/>
            <person name="Getino M."/>
            <person name="Pursley I."/>
            <person name="Horton D.L."/>
            <person name="Alikhan N.F."/>
            <person name="Baker D."/>
            <person name="Gharbi K."/>
            <person name="Hall N."/>
            <person name="Watson M."/>
            <person name="Adriaenssens E.M."/>
            <person name="Foster-Nyarko E."/>
            <person name="Jarju S."/>
            <person name="Secka A."/>
            <person name="Antonio M."/>
            <person name="Oren A."/>
            <person name="Chaudhuri R.R."/>
            <person name="La Ragione R."/>
            <person name="Hildebrand F."/>
            <person name="Pallen M.J."/>
        </authorList>
    </citation>
    <scope>NUCLEOTIDE SEQUENCE</scope>
    <source>
        <strain evidence="3">CHK190-19873</strain>
    </source>
</reference>
<dbReference type="AlphaFoldDB" id="A0A9D1EUJ2"/>
<organism evidence="3 4">
    <name type="scientific">Candidatus Limivivens intestinipullorum</name>
    <dbReference type="NCBI Taxonomy" id="2840858"/>
    <lineage>
        <taxon>Bacteria</taxon>
        <taxon>Bacillati</taxon>
        <taxon>Bacillota</taxon>
        <taxon>Clostridia</taxon>
        <taxon>Lachnospirales</taxon>
        <taxon>Lachnospiraceae</taxon>
        <taxon>Lachnospiraceae incertae sedis</taxon>
        <taxon>Candidatus Limivivens</taxon>
    </lineage>
</organism>
<dbReference type="EMBL" id="DVIQ01000073">
    <property type="protein sequence ID" value="HIS32198.1"/>
    <property type="molecule type" value="Genomic_DNA"/>
</dbReference>
<feature type="region of interest" description="Disordered" evidence="1">
    <location>
        <begin position="579"/>
        <end position="637"/>
    </location>
</feature>
<name>A0A9D1EUJ2_9FIRM</name>
<sequence length="637" mass="69902">MKRNKVTKVTAVALAAATVAGTPVVSSATTMYDPSSVPELTLDVSTFATAADNGIALPELEDGTLSLNVSIADYQLSSENTQIQKLWQQAMEHYLGCTLDITWSRTNSTDYANNELVVLQSGNIPDVATVTKGIAVNEYGEDGILLNLANYMDYMKYYPEFMADTNGGENFAKLEDGSMYYFMDGFYNPDDIQGAQSFTSFAYRFDVLQELGLEPATTLDEFTELCATLQAAIDDGTLDAQYVIMNSTKDYGLIRGFVGIFHTWDCLYYNDGTWRYGPIEDNYREALRYLNQLYEAGYIDPEFATADTNAGTTKATVGTAVVCPTLWSGSAAGWNNAVMEEGMQWGLAFLPENEEYGTPWKWGSRQPGKSLSNTMGIYVSASVENPEYVVAMIDYQYSDEMINLMNWGVEGQTYTVAEDGTKVFSDDITSADQPAVQSGNYGLMSSSVCRTGIPFTPLDFNAMLDVSSNPEPWWNAEEGYYEGKYWVESDRNGGEDSVSPYDRAPVTYLTPDESSLQAELAYNGVCDLRARELATQFITGQMDIDDDAAWESYIADIKSQTSSDFDGIIEMLNEKTVHPEETDAAAEETTEATSDAAAEETTEATTEAAAEETTEATTDAAAEETTEAVEETTEAAE</sequence>